<gene>
    <name evidence="1" type="ORF">M3D15_06900</name>
</gene>
<proteinExistence type="predicted"/>
<dbReference type="EMBL" id="JALXSQ010000024">
    <property type="protein sequence ID" value="MCT2043059.1"/>
    <property type="molecule type" value="Genomic_DNA"/>
</dbReference>
<accession>A0ABT2HXM5</accession>
<name>A0ABT2HXM5_9MICO</name>
<keyword evidence="2" id="KW-1185">Reference proteome</keyword>
<reference evidence="1 2" key="1">
    <citation type="submission" date="2022-04" db="EMBL/GenBank/DDBJ databases">
        <title>Human microbiome associated bacterial genomes.</title>
        <authorList>
            <person name="Sandstrom S."/>
            <person name="Salamzade R."/>
            <person name="Kalan L.R."/>
        </authorList>
    </citation>
    <scope>NUCLEOTIDE SEQUENCE [LARGE SCALE GENOMIC DNA]</scope>
    <source>
        <strain evidence="2">p3-SID1799</strain>
    </source>
</reference>
<dbReference type="RefSeq" id="WP_260104331.1">
    <property type="nucleotide sequence ID" value="NZ_JALXSQ010000024.1"/>
</dbReference>
<sequence>MTQKQSQVSEFGEMTRVVEFDPMSDIDELAEALGGQVLKLGVAQGNLGQGA</sequence>
<dbReference type="Proteomes" id="UP001525379">
    <property type="component" value="Unassembled WGS sequence"/>
</dbReference>
<evidence type="ECO:0000313" key="1">
    <source>
        <dbReference type="EMBL" id="MCT2043059.1"/>
    </source>
</evidence>
<evidence type="ECO:0000313" key="2">
    <source>
        <dbReference type="Proteomes" id="UP001525379"/>
    </source>
</evidence>
<comment type="caution">
    <text evidence="1">The sequence shown here is derived from an EMBL/GenBank/DDBJ whole genome shotgun (WGS) entry which is preliminary data.</text>
</comment>
<protein>
    <submittedName>
        <fullName evidence="1">Uncharacterized protein</fullName>
    </submittedName>
</protein>
<organism evidence="1 2">
    <name type="scientific">Pseudoclavibacter albus</name>
    <dbReference type="NCBI Taxonomy" id="272241"/>
    <lineage>
        <taxon>Bacteria</taxon>
        <taxon>Bacillati</taxon>
        <taxon>Actinomycetota</taxon>
        <taxon>Actinomycetes</taxon>
        <taxon>Micrococcales</taxon>
        <taxon>Microbacteriaceae</taxon>
        <taxon>Pseudoclavibacter</taxon>
    </lineage>
</organism>